<accession>A0A0M3T695</accession>
<gene>
    <name evidence="3" type="ORF">RY67_1205</name>
</gene>
<dbReference type="Pfam" id="PF00326">
    <property type="entry name" value="Peptidase_S9"/>
    <property type="match status" value="1"/>
</dbReference>
<dbReference type="InterPro" id="IPR029058">
    <property type="entry name" value="AB_hydrolase_fold"/>
</dbReference>
<dbReference type="PANTHER" id="PTHR11757">
    <property type="entry name" value="PROTEASE FAMILY S9A OLIGOPEPTIDASE"/>
    <property type="match status" value="1"/>
</dbReference>
<evidence type="ECO:0000313" key="4">
    <source>
        <dbReference type="Proteomes" id="UP000067206"/>
    </source>
</evidence>
<name>A0A0M3T695_BIFLI</name>
<evidence type="ECO:0000313" key="3">
    <source>
        <dbReference type="EMBL" id="ALE09235.1"/>
    </source>
</evidence>
<keyword evidence="3" id="KW-0645">Protease</keyword>
<protein>
    <submittedName>
        <fullName evidence="3">Protease II</fullName>
    </submittedName>
</protein>
<evidence type="ECO:0000256" key="1">
    <source>
        <dbReference type="ARBA" id="ARBA00005228"/>
    </source>
</evidence>
<dbReference type="PATRIC" id="fig|1682.24.peg.1171"/>
<dbReference type="PANTHER" id="PTHR11757:SF19">
    <property type="entry name" value="PROLYL ENDOPEPTIDASE-LIKE"/>
    <property type="match status" value="1"/>
</dbReference>
<comment type="similarity">
    <text evidence="1">Belongs to the peptidase S9A family.</text>
</comment>
<dbReference type="EMBL" id="CP010411">
    <property type="protein sequence ID" value="ALE09235.1"/>
    <property type="molecule type" value="Genomic_DNA"/>
</dbReference>
<dbReference type="AlphaFoldDB" id="A0A0M3T695"/>
<organism evidence="3 4">
    <name type="scientific">Bifidobacterium longum subsp. infantis</name>
    <dbReference type="NCBI Taxonomy" id="1682"/>
    <lineage>
        <taxon>Bacteria</taxon>
        <taxon>Bacillati</taxon>
        <taxon>Actinomycetota</taxon>
        <taxon>Actinomycetes</taxon>
        <taxon>Bifidobacteriales</taxon>
        <taxon>Bifidobacteriaceae</taxon>
        <taxon>Bifidobacterium</taxon>
    </lineage>
</organism>
<dbReference type="Gene3D" id="2.130.10.120">
    <property type="entry name" value="Prolyl oligopeptidase, N-terminal domain"/>
    <property type="match status" value="1"/>
</dbReference>
<dbReference type="GO" id="GO:0006508">
    <property type="term" value="P:proteolysis"/>
    <property type="evidence" value="ECO:0007669"/>
    <property type="project" value="UniProtKB-KW"/>
</dbReference>
<dbReference type="Gene3D" id="3.40.50.1820">
    <property type="entry name" value="alpha/beta hydrolase"/>
    <property type="match status" value="1"/>
</dbReference>
<dbReference type="Proteomes" id="UP000067206">
    <property type="component" value="Chromosome"/>
</dbReference>
<dbReference type="PRINTS" id="PR00862">
    <property type="entry name" value="PROLIGOPTASE"/>
</dbReference>
<sequence>MFKAIGRIKGYLYFWLNDGNDVWCCRSGKKASESDIFPSHDSNIAFKWTKCFKINKNDYKSLQSIEIDNKSKYAAIIVQDRKYPYSNLRVINMRTGIDFIKLNYIGKGSIISSDNSCIYYAKTDESSGAISEIRKQSLTSIKENRCVASFDSTAWPTVHATDDRKYLLVYHGSQVTIIRLASNNAAEKVIDACNGIGSVHKIMHKTIESREFFFGYFVDKFNNWFLIIINGEDNIKKTDTWLRKHIKVDEIEDLFLLENKIVLQVKFDQKIQIRFLDIKALVFNHNQEWKNITIQMKKHMSLLKFVRPIEVNKQSVPYSIECPACRPSIHYLNFSKEESSIDYSSSGNLNHVTQQYNILSRDGETEIPVTIISPIRNPQNKIVLAVYGSYGIKFNYNYSPLIQSLIDNGIYFAYAHVRGGGEKGEKWHQAGMGINKINSIHDYLDVANGINRLVHRTKCKVIGMGASAGGFVVASALNENPLSFAGIYISAPFISPLTAIKDVKNPRWRMDMLEFGNPDNKRDVQILRHLSPLENIKGKHYPPALVALNEFDVNVNNYQIREYIDKLRKTGASVDLLLRIGASHSVFKASNHENDEIRWIKRI</sequence>
<dbReference type="RefSeq" id="WP_082248046.1">
    <property type="nucleotide sequence ID" value="NZ_CP010411.1"/>
</dbReference>
<dbReference type="InterPro" id="IPR001375">
    <property type="entry name" value="Peptidase_S9_cat"/>
</dbReference>
<feature type="domain" description="Peptidase S9 prolyl oligopeptidase catalytic" evidence="2">
    <location>
        <begin position="400"/>
        <end position="596"/>
    </location>
</feature>
<reference evidence="3 4" key="1">
    <citation type="submission" date="2014-12" db="EMBL/GenBank/DDBJ databases">
        <title>Complete genome sequence of Bifidobacterium longum subsp. infantis BT1.</title>
        <authorList>
            <person name="Kim J.F."/>
            <person name="Kwak M.-J."/>
        </authorList>
    </citation>
    <scope>NUCLEOTIDE SEQUENCE [LARGE SCALE GENOMIC DNA]</scope>
    <source>
        <strain evidence="3 4">BT1</strain>
    </source>
</reference>
<evidence type="ECO:0000259" key="2">
    <source>
        <dbReference type="Pfam" id="PF00326"/>
    </source>
</evidence>
<dbReference type="GO" id="GO:0004252">
    <property type="term" value="F:serine-type endopeptidase activity"/>
    <property type="evidence" value="ECO:0007669"/>
    <property type="project" value="InterPro"/>
</dbReference>
<keyword evidence="3" id="KW-0378">Hydrolase</keyword>
<dbReference type="SUPFAM" id="SSF53474">
    <property type="entry name" value="alpha/beta-Hydrolases"/>
    <property type="match status" value="1"/>
</dbReference>
<dbReference type="InterPro" id="IPR002470">
    <property type="entry name" value="Peptidase_S9A"/>
</dbReference>
<dbReference type="InterPro" id="IPR051543">
    <property type="entry name" value="Serine_Peptidase_S9A"/>
</dbReference>
<proteinExistence type="inferred from homology"/>